<evidence type="ECO:0000313" key="1">
    <source>
        <dbReference type="EMBL" id="MFA4804489.1"/>
    </source>
</evidence>
<evidence type="ECO:0000313" key="2">
    <source>
        <dbReference type="Proteomes" id="UP001571980"/>
    </source>
</evidence>
<sequence>MLSAGYVAFANYTAKESEDTSDSYEEESLITGQMLKYHTVQELADYFNVSVDALVEKLRERDIECTPETKLAEIEYKYEMDRGELKAMLEEIINELRG</sequence>
<dbReference type="RefSeq" id="WP_372823853.1">
    <property type="nucleotide sequence ID" value="NZ_JARRIC010000002.1"/>
</dbReference>
<accession>A0ABV4T785</accession>
<dbReference type="EMBL" id="JARRIG010000004">
    <property type="protein sequence ID" value="MFA4804489.1"/>
    <property type="molecule type" value="Genomic_DNA"/>
</dbReference>
<name>A0ABV4T785_9EURY</name>
<organism evidence="1 2">
    <name type="scientific">Pyrococcus kukulkanii</name>
    <dbReference type="NCBI Taxonomy" id="1609559"/>
    <lineage>
        <taxon>Archaea</taxon>
        <taxon>Methanobacteriati</taxon>
        <taxon>Methanobacteriota</taxon>
        <taxon>Thermococci</taxon>
        <taxon>Thermococcales</taxon>
        <taxon>Thermococcaceae</taxon>
        <taxon>Pyrococcus</taxon>
    </lineage>
</organism>
<dbReference type="Proteomes" id="UP001571980">
    <property type="component" value="Unassembled WGS sequence"/>
</dbReference>
<reference evidence="1 2" key="1">
    <citation type="submission" date="2023-03" db="EMBL/GenBank/DDBJ databases">
        <title>Speciation in Pyrococcus: adaptation to high temperature as a mechanism.</title>
        <authorList>
            <person name="Gu J."/>
        </authorList>
    </citation>
    <scope>NUCLEOTIDE SEQUENCE [LARGE SCALE GENOMIC DNA]</scope>
    <source>
        <strain evidence="1 2">LMOA34</strain>
    </source>
</reference>
<proteinExistence type="predicted"/>
<gene>
    <name evidence="1" type="ORF">P8X34_07035</name>
</gene>
<comment type="caution">
    <text evidence="1">The sequence shown here is derived from an EMBL/GenBank/DDBJ whole genome shotgun (WGS) entry which is preliminary data.</text>
</comment>
<protein>
    <submittedName>
        <fullName evidence="1">Uncharacterized protein</fullName>
    </submittedName>
</protein>
<keyword evidence="2" id="KW-1185">Reference proteome</keyword>